<keyword evidence="5 9" id="KW-0238">DNA-binding</keyword>
<dbReference type="PROSITE" id="PS50110">
    <property type="entry name" value="RESPONSE_REGULATORY"/>
    <property type="match status" value="1"/>
</dbReference>
<dbReference type="Gene3D" id="1.10.10.10">
    <property type="entry name" value="Winged helix-like DNA-binding domain superfamily/Winged helix DNA-binding domain"/>
    <property type="match status" value="1"/>
</dbReference>
<evidence type="ECO:0000313" key="13">
    <source>
        <dbReference type="Proteomes" id="UP000658131"/>
    </source>
</evidence>
<feature type="DNA-binding region" description="OmpR/PhoB-type" evidence="9">
    <location>
        <begin position="127"/>
        <end position="223"/>
    </location>
</feature>
<dbReference type="InterPro" id="IPR011006">
    <property type="entry name" value="CheY-like_superfamily"/>
</dbReference>
<evidence type="ECO:0000256" key="9">
    <source>
        <dbReference type="PROSITE-ProRule" id="PRU01091"/>
    </source>
</evidence>
<evidence type="ECO:0000256" key="7">
    <source>
        <dbReference type="ARBA" id="ARBA00024867"/>
    </source>
</evidence>
<dbReference type="Gene3D" id="6.10.250.690">
    <property type="match status" value="1"/>
</dbReference>
<dbReference type="SMART" id="SM00448">
    <property type="entry name" value="REC"/>
    <property type="match status" value="1"/>
</dbReference>
<sequence length="226" mass="25375">MIYCVEDDSSIRELVLYALQNRGFEAKGFADSSELYPELLHNPPELVLLDIMLPGEDGIAILKKMKQNAQTRKVPVIMLTAKGSEYDRVLGLDLGADDYITKPFGVIEMISRVKAVLRRCAPEGAVSRTLTLGEITLDPERHRVGAAGREITLTFKEFSLLQFLMENSGRVLTRDRILETVWGYDFEGETRTVDMHIKTLRQKLGEAGALIETVRGVGYRMEGPEK</sequence>
<feature type="modified residue" description="4-aspartylphosphate" evidence="8">
    <location>
        <position position="50"/>
    </location>
</feature>
<dbReference type="SUPFAM" id="SSF52172">
    <property type="entry name" value="CheY-like"/>
    <property type="match status" value="1"/>
</dbReference>
<evidence type="ECO:0000256" key="1">
    <source>
        <dbReference type="ARBA" id="ARBA00018672"/>
    </source>
</evidence>
<reference evidence="12 13" key="1">
    <citation type="submission" date="2020-08" db="EMBL/GenBank/DDBJ databases">
        <title>Genome public.</title>
        <authorList>
            <person name="Liu C."/>
            <person name="Sun Q."/>
        </authorList>
    </citation>
    <scope>NUCLEOTIDE SEQUENCE [LARGE SCALE GENOMIC DNA]</scope>
    <source>
        <strain evidence="12 13">BX1</strain>
    </source>
</reference>
<dbReference type="InterPro" id="IPR016032">
    <property type="entry name" value="Sig_transdc_resp-reg_C-effctor"/>
</dbReference>
<evidence type="ECO:0000259" key="11">
    <source>
        <dbReference type="PROSITE" id="PS51755"/>
    </source>
</evidence>
<protein>
    <recommendedName>
        <fullName evidence="1">Stage 0 sporulation protein A homolog</fullName>
    </recommendedName>
</protein>
<dbReference type="RefSeq" id="WP_262399906.1">
    <property type="nucleotide sequence ID" value="NZ_JACRTB010000010.1"/>
</dbReference>
<keyword evidence="13" id="KW-1185">Reference proteome</keyword>
<dbReference type="PROSITE" id="PS51755">
    <property type="entry name" value="OMPR_PHOB"/>
    <property type="match status" value="1"/>
</dbReference>
<comment type="function">
    <text evidence="7">May play the central regulatory role in sporulation. It may be an element of the effector pathway responsible for the activation of sporulation genes in response to nutritional stress. Spo0A may act in concert with spo0H (a sigma factor) to control the expression of some genes that are critical to the sporulation process.</text>
</comment>
<evidence type="ECO:0000256" key="3">
    <source>
        <dbReference type="ARBA" id="ARBA00023012"/>
    </source>
</evidence>
<dbReference type="InterPro" id="IPR036388">
    <property type="entry name" value="WH-like_DNA-bd_sf"/>
</dbReference>
<evidence type="ECO:0000256" key="2">
    <source>
        <dbReference type="ARBA" id="ARBA00022553"/>
    </source>
</evidence>
<feature type="domain" description="Response regulatory" evidence="10">
    <location>
        <begin position="1"/>
        <end position="117"/>
    </location>
</feature>
<keyword evidence="6" id="KW-0804">Transcription</keyword>
<proteinExistence type="predicted"/>
<dbReference type="Proteomes" id="UP000658131">
    <property type="component" value="Unassembled WGS sequence"/>
</dbReference>
<evidence type="ECO:0000256" key="5">
    <source>
        <dbReference type="ARBA" id="ARBA00023125"/>
    </source>
</evidence>
<dbReference type="Pfam" id="PF00072">
    <property type="entry name" value="Response_reg"/>
    <property type="match status" value="1"/>
</dbReference>
<evidence type="ECO:0000256" key="4">
    <source>
        <dbReference type="ARBA" id="ARBA00023015"/>
    </source>
</evidence>
<dbReference type="CDD" id="cd00383">
    <property type="entry name" value="trans_reg_C"/>
    <property type="match status" value="1"/>
</dbReference>
<dbReference type="PANTHER" id="PTHR48111:SF1">
    <property type="entry name" value="TWO-COMPONENT RESPONSE REGULATOR ORR33"/>
    <property type="match status" value="1"/>
</dbReference>
<evidence type="ECO:0000256" key="8">
    <source>
        <dbReference type="PROSITE-ProRule" id="PRU00169"/>
    </source>
</evidence>
<dbReference type="InterPro" id="IPR001867">
    <property type="entry name" value="OmpR/PhoB-type_DNA-bd"/>
</dbReference>
<keyword evidence="3" id="KW-0902">Two-component regulatory system</keyword>
<dbReference type="EMBL" id="JACRTB010000010">
    <property type="protein sequence ID" value="MBC8576379.1"/>
    <property type="molecule type" value="Genomic_DNA"/>
</dbReference>
<evidence type="ECO:0000259" key="10">
    <source>
        <dbReference type="PROSITE" id="PS50110"/>
    </source>
</evidence>
<dbReference type="InterPro" id="IPR001789">
    <property type="entry name" value="Sig_transdc_resp-reg_receiver"/>
</dbReference>
<dbReference type="Gene3D" id="3.40.50.2300">
    <property type="match status" value="1"/>
</dbReference>
<accession>A0ABR7NIZ5</accession>
<evidence type="ECO:0000313" key="12">
    <source>
        <dbReference type="EMBL" id="MBC8576379.1"/>
    </source>
</evidence>
<gene>
    <name evidence="12" type="ORF">H8717_08175</name>
</gene>
<dbReference type="PANTHER" id="PTHR48111">
    <property type="entry name" value="REGULATOR OF RPOS"/>
    <property type="match status" value="1"/>
</dbReference>
<keyword evidence="2 8" id="KW-0597">Phosphoprotein</keyword>
<organism evidence="12 13">
    <name type="scientific">Yanshouia hominis</name>
    <dbReference type="NCBI Taxonomy" id="2763673"/>
    <lineage>
        <taxon>Bacteria</taxon>
        <taxon>Bacillati</taxon>
        <taxon>Bacillota</taxon>
        <taxon>Clostridia</taxon>
        <taxon>Eubacteriales</taxon>
        <taxon>Oscillospiraceae</taxon>
        <taxon>Yanshouia</taxon>
    </lineage>
</organism>
<evidence type="ECO:0000256" key="6">
    <source>
        <dbReference type="ARBA" id="ARBA00023163"/>
    </source>
</evidence>
<name>A0ABR7NIZ5_9FIRM</name>
<dbReference type="Pfam" id="PF00486">
    <property type="entry name" value="Trans_reg_C"/>
    <property type="match status" value="1"/>
</dbReference>
<keyword evidence="4" id="KW-0805">Transcription regulation</keyword>
<dbReference type="InterPro" id="IPR039420">
    <property type="entry name" value="WalR-like"/>
</dbReference>
<dbReference type="SUPFAM" id="SSF46894">
    <property type="entry name" value="C-terminal effector domain of the bipartite response regulators"/>
    <property type="match status" value="1"/>
</dbReference>
<comment type="caution">
    <text evidence="12">The sequence shown here is derived from an EMBL/GenBank/DDBJ whole genome shotgun (WGS) entry which is preliminary data.</text>
</comment>
<dbReference type="SMART" id="SM00862">
    <property type="entry name" value="Trans_reg_C"/>
    <property type="match status" value="1"/>
</dbReference>
<feature type="domain" description="OmpR/PhoB-type" evidence="11">
    <location>
        <begin position="127"/>
        <end position="223"/>
    </location>
</feature>